<accession>A0A1J5RA42</accession>
<keyword evidence="1" id="KW-0175">Coiled coil</keyword>
<comment type="caution">
    <text evidence="3">The sequence shown here is derived from an EMBL/GenBank/DDBJ whole genome shotgun (WGS) entry which is preliminary data.</text>
</comment>
<feature type="region of interest" description="Disordered" evidence="2">
    <location>
        <begin position="283"/>
        <end position="317"/>
    </location>
</feature>
<reference evidence="3" key="1">
    <citation type="submission" date="2016-10" db="EMBL/GenBank/DDBJ databases">
        <title>Sequence of Gallionella enrichment culture.</title>
        <authorList>
            <person name="Poehlein A."/>
            <person name="Muehling M."/>
            <person name="Daniel R."/>
        </authorList>
    </citation>
    <scope>NUCLEOTIDE SEQUENCE</scope>
</reference>
<feature type="compositionally biased region" description="Basic and acidic residues" evidence="2">
    <location>
        <begin position="300"/>
        <end position="313"/>
    </location>
</feature>
<dbReference type="AlphaFoldDB" id="A0A1J5RA42"/>
<feature type="coiled-coil region" evidence="1">
    <location>
        <begin position="226"/>
        <end position="253"/>
    </location>
</feature>
<dbReference type="SUPFAM" id="SSF46565">
    <property type="entry name" value="Chaperone J-domain"/>
    <property type="match status" value="1"/>
</dbReference>
<evidence type="ECO:0000313" key="3">
    <source>
        <dbReference type="EMBL" id="OIQ92928.1"/>
    </source>
</evidence>
<name>A0A1J5RA42_9ZZZZ</name>
<sequence length="455" mass="50116">MSTPPSKDPQAVAAGWQARLAQSAAGVPADLPAPDSAAVLVEALVQFAAAAIRADQTLLVVVPDDELLPPLSNALDLALRPLCLVLPQPGFAARIALRATLALLNSRLMRGGESSCAPAWQAQRRRLETHAASWATALAWCVGNDLSPPPVDELFPLCILPLAQTDSLNGGERDVLLIVDPECMPTAAERLLPHGKTILLLRRTATAAAGRALVFQDEDARLFAERELLGQQLSEMELEFATAQAELAEFTQRYYECVGERQVELDRLQARIAWLLAEKAPDDAPAQHRAQKSQAQAERSGQEHHRFTERSEKPFAPSGDVKRLFRQLAQKIHPDRAEDEADRAWRTELMSEANRAYRNSDEMVLREILAQWQEGAAVPAARVASGFARQVAQMQRRLGELEAELKHLLASRLYEFFIAAKLAQARGRDLLQELADKLDREISAARVRLAELEAS</sequence>
<evidence type="ECO:0000256" key="2">
    <source>
        <dbReference type="SAM" id="MobiDB-lite"/>
    </source>
</evidence>
<dbReference type="EMBL" id="MLJW01000219">
    <property type="protein sequence ID" value="OIQ92928.1"/>
    <property type="molecule type" value="Genomic_DNA"/>
</dbReference>
<evidence type="ECO:0008006" key="4">
    <source>
        <dbReference type="Google" id="ProtNLM"/>
    </source>
</evidence>
<dbReference type="InterPro" id="IPR001623">
    <property type="entry name" value="DnaJ_domain"/>
</dbReference>
<gene>
    <name evidence="3" type="ORF">GALL_251430</name>
</gene>
<feature type="coiled-coil region" evidence="1">
    <location>
        <begin position="384"/>
        <end position="455"/>
    </location>
</feature>
<dbReference type="InterPro" id="IPR036869">
    <property type="entry name" value="J_dom_sf"/>
</dbReference>
<evidence type="ECO:0000256" key="1">
    <source>
        <dbReference type="SAM" id="Coils"/>
    </source>
</evidence>
<organism evidence="3">
    <name type="scientific">mine drainage metagenome</name>
    <dbReference type="NCBI Taxonomy" id="410659"/>
    <lineage>
        <taxon>unclassified sequences</taxon>
        <taxon>metagenomes</taxon>
        <taxon>ecological metagenomes</taxon>
    </lineage>
</organism>
<protein>
    <recommendedName>
        <fullName evidence="4">J domain-containing protein</fullName>
    </recommendedName>
</protein>
<dbReference type="CDD" id="cd06257">
    <property type="entry name" value="DnaJ"/>
    <property type="match status" value="1"/>
</dbReference>
<proteinExistence type="predicted"/>